<dbReference type="InterPro" id="IPR018044">
    <property type="entry name" value="Peptidase_S11"/>
</dbReference>
<dbReference type="InterPro" id="IPR001967">
    <property type="entry name" value="Peptidase_S11_N"/>
</dbReference>
<dbReference type="Pfam" id="PF07943">
    <property type="entry name" value="PBP5_C"/>
    <property type="match status" value="1"/>
</dbReference>
<name>A0A1I4I5J9_9FIRM</name>
<organism evidence="17 18">
    <name type="scientific">Halanaerobium salsuginis</name>
    <dbReference type="NCBI Taxonomy" id="29563"/>
    <lineage>
        <taxon>Bacteria</taxon>
        <taxon>Bacillati</taxon>
        <taxon>Bacillota</taxon>
        <taxon>Clostridia</taxon>
        <taxon>Halanaerobiales</taxon>
        <taxon>Halanaerobiaceae</taxon>
        <taxon>Halanaerobium</taxon>
    </lineage>
</organism>
<evidence type="ECO:0000256" key="8">
    <source>
        <dbReference type="ARBA" id="ARBA00022801"/>
    </source>
</evidence>
<keyword evidence="5 17" id="KW-0121">Carboxypeptidase</keyword>
<evidence type="ECO:0000256" key="2">
    <source>
        <dbReference type="ARBA" id="ARBA00004752"/>
    </source>
</evidence>
<evidence type="ECO:0000256" key="3">
    <source>
        <dbReference type="ARBA" id="ARBA00007164"/>
    </source>
</evidence>
<evidence type="ECO:0000256" key="4">
    <source>
        <dbReference type="ARBA" id="ARBA00012448"/>
    </source>
</evidence>
<evidence type="ECO:0000259" key="16">
    <source>
        <dbReference type="SMART" id="SM00936"/>
    </source>
</evidence>
<keyword evidence="11" id="KW-0961">Cell wall biogenesis/degradation</keyword>
<comment type="catalytic activity">
    <reaction evidence="12">
        <text>Preferential cleavage: (Ac)2-L-Lys-D-Ala-|-D-Ala. Also transpeptidation of peptidyl-alanyl moieties that are N-acyl substituents of D-alanine.</text>
        <dbReference type="EC" id="3.4.16.4"/>
    </reaction>
</comment>
<evidence type="ECO:0000256" key="15">
    <source>
        <dbReference type="RuleBase" id="RU004016"/>
    </source>
</evidence>
<dbReference type="Gene3D" id="3.40.710.10">
    <property type="entry name" value="DD-peptidase/beta-lactamase superfamily"/>
    <property type="match status" value="1"/>
</dbReference>
<dbReference type="SUPFAM" id="SSF69189">
    <property type="entry name" value="Penicillin-binding protein associated domain"/>
    <property type="match status" value="1"/>
</dbReference>
<evidence type="ECO:0000256" key="7">
    <source>
        <dbReference type="ARBA" id="ARBA00022729"/>
    </source>
</evidence>
<keyword evidence="10" id="KW-0573">Peptidoglycan synthesis</keyword>
<feature type="binding site" evidence="14">
    <location>
        <position position="223"/>
    </location>
    <ligand>
        <name>substrate</name>
    </ligand>
</feature>
<dbReference type="SMART" id="SM00936">
    <property type="entry name" value="PBP5_C"/>
    <property type="match status" value="1"/>
</dbReference>
<protein>
    <recommendedName>
        <fullName evidence="4">serine-type D-Ala-D-Ala carboxypeptidase</fullName>
        <ecNumber evidence="4">3.4.16.4</ecNumber>
    </recommendedName>
</protein>
<evidence type="ECO:0000256" key="9">
    <source>
        <dbReference type="ARBA" id="ARBA00022960"/>
    </source>
</evidence>
<dbReference type="UniPathway" id="UPA00219"/>
<keyword evidence="9" id="KW-0133">Cell shape</keyword>
<dbReference type="InterPro" id="IPR012338">
    <property type="entry name" value="Beta-lactam/transpept-like"/>
</dbReference>
<dbReference type="AlphaFoldDB" id="A0A1I4I5J9"/>
<keyword evidence="6" id="KW-0645">Protease</keyword>
<dbReference type="GO" id="GO:0008360">
    <property type="term" value="P:regulation of cell shape"/>
    <property type="evidence" value="ECO:0007669"/>
    <property type="project" value="UniProtKB-KW"/>
</dbReference>
<dbReference type="SUPFAM" id="SSF56601">
    <property type="entry name" value="beta-lactamase/transpeptidase-like"/>
    <property type="match status" value="1"/>
</dbReference>
<dbReference type="PRINTS" id="PR00725">
    <property type="entry name" value="DADACBPTASE1"/>
</dbReference>
<dbReference type="Gene3D" id="2.60.410.10">
    <property type="entry name" value="D-Ala-D-Ala carboxypeptidase, C-terminal domain"/>
    <property type="match status" value="1"/>
</dbReference>
<dbReference type="EC" id="3.4.16.4" evidence="4"/>
<evidence type="ECO:0000256" key="5">
    <source>
        <dbReference type="ARBA" id="ARBA00022645"/>
    </source>
</evidence>
<evidence type="ECO:0000256" key="14">
    <source>
        <dbReference type="PIRSR" id="PIRSR618044-2"/>
    </source>
</evidence>
<sequence length="383" mass="42052">MRNKYIVLAIIASILLTFTVVIPTAAFDIKPDSAILLEEDTGQVLFAKNADRKLPPASITKIMTLLIAMEKIEAGTISLTDKVTISRFAESMGGSQIYLAANTQVELEKLLEAITIASANDASVAVGEYIAGTYSNFVAMMNDKAKQLGMNSTNFVNSTGLPEPDHYSTARDISIMARELIKHEKILDWSSIWTKTIQLPNREAMLVNTNSLINKYPSMDGLKTGHTDAAGYCLAATAKKGDTRLLSVVLQGETLNDREEATIRLLDYGFNAFSKRKIATAGDKIQNIPIRQAADKITVGEVKTPLYVMVQKGQEREISQKVNLKENLTAPIKKGEVLGELTVYNNDKILGKTDVIASTDVARANIIVRLWRKLISFITGFFS</sequence>
<evidence type="ECO:0000256" key="1">
    <source>
        <dbReference type="ARBA" id="ARBA00003217"/>
    </source>
</evidence>
<dbReference type="STRING" id="29563.SAMN02983006_01301"/>
<evidence type="ECO:0000256" key="6">
    <source>
        <dbReference type="ARBA" id="ARBA00022670"/>
    </source>
</evidence>
<dbReference type="OrthoDB" id="9791132at2"/>
<keyword evidence="7" id="KW-0732">Signal</keyword>
<feature type="domain" description="Peptidase S11 D-Ala-D-Ala carboxypeptidase A C-terminal" evidence="16">
    <location>
        <begin position="273"/>
        <end position="363"/>
    </location>
</feature>
<dbReference type="InterPro" id="IPR037167">
    <property type="entry name" value="Peptidase_S11_C_sf"/>
</dbReference>
<dbReference type="InterPro" id="IPR015956">
    <property type="entry name" value="Peniciliin-bd_prot_C_sf"/>
</dbReference>
<comment type="similarity">
    <text evidence="3 15">Belongs to the peptidase S11 family.</text>
</comment>
<evidence type="ECO:0000256" key="13">
    <source>
        <dbReference type="PIRSR" id="PIRSR618044-1"/>
    </source>
</evidence>
<dbReference type="GO" id="GO:0009252">
    <property type="term" value="P:peptidoglycan biosynthetic process"/>
    <property type="evidence" value="ECO:0007669"/>
    <property type="project" value="UniProtKB-UniPathway"/>
</dbReference>
<dbReference type="Pfam" id="PF00768">
    <property type="entry name" value="Peptidase_S11"/>
    <property type="match status" value="1"/>
</dbReference>
<dbReference type="PANTHER" id="PTHR21581:SF6">
    <property type="entry name" value="TRAFFICKING PROTEIN PARTICLE COMPLEX SUBUNIT 12"/>
    <property type="match status" value="1"/>
</dbReference>
<feature type="active site" description="Acyl-ester intermediate" evidence="13">
    <location>
        <position position="58"/>
    </location>
</feature>
<dbReference type="PANTHER" id="PTHR21581">
    <property type="entry name" value="D-ALANYL-D-ALANINE CARBOXYPEPTIDASE"/>
    <property type="match status" value="1"/>
</dbReference>
<accession>A0A1I4I5J9</accession>
<feature type="active site" evidence="13">
    <location>
        <position position="118"/>
    </location>
</feature>
<dbReference type="GO" id="GO:0071555">
    <property type="term" value="P:cell wall organization"/>
    <property type="evidence" value="ECO:0007669"/>
    <property type="project" value="UniProtKB-KW"/>
</dbReference>
<proteinExistence type="inferred from homology"/>
<dbReference type="RefSeq" id="WP_089861198.1">
    <property type="nucleotide sequence ID" value="NZ_FOTI01000015.1"/>
</dbReference>
<comment type="pathway">
    <text evidence="2">Cell wall biogenesis; peptidoglycan biosynthesis.</text>
</comment>
<dbReference type="InterPro" id="IPR012907">
    <property type="entry name" value="Peptidase_S11_C"/>
</dbReference>
<comment type="function">
    <text evidence="1">Removes C-terminal D-alanyl residues from sugar-peptide cell wall precursors.</text>
</comment>
<evidence type="ECO:0000313" key="17">
    <source>
        <dbReference type="EMBL" id="SFL49629.1"/>
    </source>
</evidence>
<dbReference type="GO" id="GO:0006508">
    <property type="term" value="P:proteolysis"/>
    <property type="evidence" value="ECO:0007669"/>
    <property type="project" value="UniProtKB-KW"/>
</dbReference>
<dbReference type="Proteomes" id="UP000199006">
    <property type="component" value="Unassembled WGS sequence"/>
</dbReference>
<dbReference type="GO" id="GO:0009002">
    <property type="term" value="F:serine-type D-Ala-D-Ala carboxypeptidase activity"/>
    <property type="evidence" value="ECO:0007669"/>
    <property type="project" value="UniProtKB-EC"/>
</dbReference>
<keyword evidence="18" id="KW-1185">Reference proteome</keyword>
<reference evidence="17 18" key="1">
    <citation type="submission" date="2016-10" db="EMBL/GenBank/DDBJ databases">
        <authorList>
            <person name="de Groot N.N."/>
        </authorList>
    </citation>
    <scope>NUCLEOTIDE SEQUENCE [LARGE SCALE GENOMIC DNA]</scope>
    <source>
        <strain evidence="17 18">ATCC 51327</strain>
    </source>
</reference>
<evidence type="ECO:0000313" key="18">
    <source>
        <dbReference type="Proteomes" id="UP000199006"/>
    </source>
</evidence>
<feature type="active site" description="Proton acceptor" evidence="13">
    <location>
        <position position="61"/>
    </location>
</feature>
<evidence type="ECO:0000256" key="10">
    <source>
        <dbReference type="ARBA" id="ARBA00022984"/>
    </source>
</evidence>
<gene>
    <name evidence="17" type="ORF">SAMN02983006_01301</name>
</gene>
<evidence type="ECO:0000256" key="11">
    <source>
        <dbReference type="ARBA" id="ARBA00023316"/>
    </source>
</evidence>
<evidence type="ECO:0000256" key="12">
    <source>
        <dbReference type="ARBA" id="ARBA00034000"/>
    </source>
</evidence>
<dbReference type="EMBL" id="FOTI01000015">
    <property type="protein sequence ID" value="SFL49629.1"/>
    <property type="molecule type" value="Genomic_DNA"/>
</dbReference>
<keyword evidence="8" id="KW-0378">Hydrolase</keyword>